<evidence type="ECO:0000256" key="1">
    <source>
        <dbReference type="SAM" id="MobiDB-lite"/>
    </source>
</evidence>
<dbReference type="GO" id="GO:0008356">
    <property type="term" value="P:asymmetric cell division"/>
    <property type="evidence" value="ECO:0007669"/>
    <property type="project" value="InterPro"/>
</dbReference>
<dbReference type="PANTHER" id="PTHR33476">
    <property type="entry name" value="EMB|CAB62613.1"/>
    <property type="match status" value="1"/>
</dbReference>
<dbReference type="ExpressionAtlas" id="B8A3N0">
    <property type="expression patterns" value="baseline and differential"/>
</dbReference>
<accession>B8A3N0</accession>
<proteinExistence type="evidence at transcript level"/>
<feature type="compositionally biased region" description="Low complexity" evidence="1">
    <location>
        <begin position="262"/>
        <end position="277"/>
    </location>
</feature>
<reference evidence="2" key="1">
    <citation type="journal article" date="2009" name="PLoS Genet.">
        <title>Sequencing, mapping, and analysis of 27,455 maize full-length cDNAs.</title>
        <authorList>
            <person name="Soderlund C."/>
            <person name="Descour A."/>
            <person name="Kudrna D."/>
            <person name="Bomhoff M."/>
            <person name="Boyd L."/>
            <person name="Currie J."/>
            <person name="Angelova A."/>
            <person name="Collura K."/>
            <person name="Wissotski M."/>
            <person name="Ashley E."/>
            <person name="Morrow D."/>
            <person name="Fernandes J."/>
            <person name="Walbot V."/>
            <person name="Yu Y."/>
        </authorList>
    </citation>
    <scope>NUCLEOTIDE SEQUENCE</scope>
    <source>
        <strain evidence="2">B73</strain>
    </source>
</reference>
<dbReference type="PANTHER" id="PTHR33476:SF33">
    <property type="entry name" value="OS02G0795200 PROTEIN"/>
    <property type="match status" value="1"/>
</dbReference>
<feature type="region of interest" description="Disordered" evidence="1">
    <location>
        <begin position="78"/>
        <end position="114"/>
    </location>
</feature>
<sequence>MAADGTTPRVSASSPPTVGTLLTRASAARDRGCSSPRSLLSRILHGGRGRSGAGFGCRIRLLPRYCASASAAAAKEDAIAAAKHEEEDEPAEVEAAQPAPREPGGPRSSLGKQDALPASLGLGASLVLLLSKSAAELSRMAELRAQMERLLVDARADARSCTGRPSASGGRSDCASAVKGPVARAGGEDEDDGACPGPMVTGAVTWTGWKLSLRRSCRACSCREPRTSRTVRLADGVMINSWCRRDRRAVPPQGDTRRSAPKTTATTERQTTAATKAKTTRRSMSMTLMRGT</sequence>
<dbReference type="AlphaFoldDB" id="B8A3N0"/>
<evidence type="ECO:0000313" key="2">
    <source>
        <dbReference type="EMBL" id="ACL54779.1"/>
    </source>
</evidence>
<dbReference type="InterPro" id="IPR040348">
    <property type="entry name" value="POLAR-like"/>
</dbReference>
<dbReference type="EMBL" id="BT056172">
    <property type="protein sequence ID" value="ACL54779.1"/>
    <property type="molecule type" value="mRNA"/>
</dbReference>
<organism evidence="2">
    <name type="scientific">Zea mays</name>
    <name type="common">Maize</name>
    <dbReference type="NCBI Taxonomy" id="4577"/>
    <lineage>
        <taxon>Eukaryota</taxon>
        <taxon>Viridiplantae</taxon>
        <taxon>Streptophyta</taxon>
        <taxon>Embryophyta</taxon>
        <taxon>Tracheophyta</taxon>
        <taxon>Spermatophyta</taxon>
        <taxon>Magnoliopsida</taxon>
        <taxon>Liliopsida</taxon>
        <taxon>Poales</taxon>
        <taxon>Poaceae</taxon>
        <taxon>PACMAD clade</taxon>
        <taxon>Panicoideae</taxon>
        <taxon>Andropogonodae</taxon>
        <taxon>Andropogoneae</taxon>
        <taxon>Tripsacinae</taxon>
        <taxon>Zea</taxon>
    </lineage>
</organism>
<name>B8A3N0_MAIZE</name>
<protein>
    <submittedName>
        <fullName evidence="2">Uncharacterized protein</fullName>
    </submittedName>
</protein>
<feature type="region of interest" description="Disordered" evidence="1">
    <location>
        <begin position="248"/>
        <end position="292"/>
    </location>
</feature>